<sequence length="70" mass="7910">MPYLMKESHIANGLRSGSALEVSYALEQIRKRGPDRSSLYSGTDLEWIRIKDPARIRNGYASKIQTRSGL</sequence>
<organism evidence="1 2">
    <name type="scientific">Zoarces viviparus</name>
    <name type="common">Viviparous eelpout</name>
    <name type="synonym">Blennius viviparus</name>
    <dbReference type="NCBI Taxonomy" id="48416"/>
    <lineage>
        <taxon>Eukaryota</taxon>
        <taxon>Metazoa</taxon>
        <taxon>Chordata</taxon>
        <taxon>Craniata</taxon>
        <taxon>Vertebrata</taxon>
        <taxon>Euteleostomi</taxon>
        <taxon>Actinopterygii</taxon>
        <taxon>Neopterygii</taxon>
        <taxon>Teleostei</taxon>
        <taxon>Neoteleostei</taxon>
        <taxon>Acanthomorphata</taxon>
        <taxon>Eupercaria</taxon>
        <taxon>Perciformes</taxon>
        <taxon>Cottioidei</taxon>
        <taxon>Zoarcales</taxon>
        <taxon>Zoarcidae</taxon>
        <taxon>Zoarcinae</taxon>
        <taxon>Zoarces</taxon>
    </lineage>
</organism>
<proteinExistence type="predicted"/>
<gene>
    <name evidence="1" type="ORF">VZT92_010421</name>
</gene>
<reference evidence="1 2" key="1">
    <citation type="journal article" date="2024" name="Genome Biol. Evol.">
        <title>Chromosome-level genome assembly of the viviparous eelpout Zoarces viviparus.</title>
        <authorList>
            <person name="Fuhrmann N."/>
            <person name="Brasseur M.V."/>
            <person name="Bakowski C.E."/>
            <person name="Podsiadlowski L."/>
            <person name="Prost S."/>
            <person name="Krehenwinkel H."/>
            <person name="Mayer C."/>
        </authorList>
    </citation>
    <scope>NUCLEOTIDE SEQUENCE [LARGE SCALE GENOMIC DNA]</scope>
    <source>
        <strain evidence="1">NO-MEL_2022_Ind0_liver</strain>
    </source>
</reference>
<protein>
    <submittedName>
        <fullName evidence="1">Uncharacterized protein</fullName>
    </submittedName>
</protein>
<comment type="caution">
    <text evidence="1">The sequence shown here is derived from an EMBL/GenBank/DDBJ whole genome shotgun (WGS) entry which is preliminary data.</text>
</comment>
<name>A0AAW1FDV3_ZOAVI</name>
<keyword evidence="2" id="KW-1185">Reference proteome</keyword>
<dbReference type="AlphaFoldDB" id="A0AAW1FDV3"/>
<accession>A0AAW1FDV3</accession>
<dbReference type="EMBL" id="JBCEZU010000078">
    <property type="protein sequence ID" value="KAK9533072.1"/>
    <property type="molecule type" value="Genomic_DNA"/>
</dbReference>
<evidence type="ECO:0000313" key="2">
    <source>
        <dbReference type="Proteomes" id="UP001488805"/>
    </source>
</evidence>
<evidence type="ECO:0000313" key="1">
    <source>
        <dbReference type="EMBL" id="KAK9533072.1"/>
    </source>
</evidence>
<dbReference type="Proteomes" id="UP001488805">
    <property type="component" value="Unassembled WGS sequence"/>
</dbReference>